<dbReference type="SUPFAM" id="SSF52540">
    <property type="entry name" value="P-loop containing nucleoside triphosphate hydrolases"/>
    <property type="match status" value="2"/>
</dbReference>
<dbReference type="SMART" id="SM00382">
    <property type="entry name" value="AAA"/>
    <property type="match status" value="2"/>
</dbReference>
<feature type="region of interest" description="Disordered" evidence="4">
    <location>
        <begin position="254"/>
        <end position="275"/>
    </location>
</feature>
<dbReference type="PANTHER" id="PTHR19211:SF6">
    <property type="entry name" value="BLL7188 PROTEIN"/>
    <property type="match status" value="1"/>
</dbReference>
<dbReference type="PROSITE" id="PS50893">
    <property type="entry name" value="ABC_TRANSPORTER_2"/>
    <property type="match status" value="1"/>
</dbReference>
<evidence type="ECO:0000259" key="5">
    <source>
        <dbReference type="PROSITE" id="PS50893"/>
    </source>
</evidence>
<dbReference type="InterPro" id="IPR050611">
    <property type="entry name" value="ABCF"/>
</dbReference>
<evidence type="ECO:0000256" key="4">
    <source>
        <dbReference type="SAM" id="MobiDB-lite"/>
    </source>
</evidence>
<dbReference type="InterPro" id="IPR027417">
    <property type="entry name" value="P-loop_NTPase"/>
</dbReference>
<feature type="domain" description="ABC transporter" evidence="5">
    <location>
        <begin position="5"/>
        <end position="238"/>
    </location>
</feature>
<keyword evidence="1" id="KW-0677">Repeat</keyword>
<organism evidence="6 7">
    <name type="scientific">Acinetobacter nematophilus</name>
    <dbReference type="NCBI Taxonomy" id="2994642"/>
    <lineage>
        <taxon>Bacteria</taxon>
        <taxon>Pseudomonadati</taxon>
        <taxon>Pseudomonadota</taxon>
        <taxon>Gammaproteobacteria</taxon>
        <taxon>Moraxellales</taxon>
        <taxon>Moraxellaceae</taxon>
        <taxon>Acinetobacter</taxon>
    </lineage>
</organism>
<dbReference type="GO" id="GO:0005524">
    <property type="term" value="F:ATP binding"/>
    <property type="evidence" value="ECO:0007669"/>
    <property type="project" value="UniProtKB-KW"/>
</dbReference>
<evidence type="ECO:0000313" key="6">
    <source>
        <dbReference type="EMBL" id="MCX5467263.1"/>
    </source>
</evidence>
<name>A0A9X3DRV0_9GAMM</name>
<accession>A0A9X3DRV0</accession>
<dbReference type="Gene3D" id="3.40.50.300">
    <property type="entry name" value="P-loop containing nucleotide triphosphate hydrolases"/>
    <property type="match status" value="2"/>
</dbReference>
<protein>
    <submittedName>
        <fullName evidence="6">ATP-binding cassette domain-containing protein</fullName>
    </submittedName>
</protein>
<sequence length="523" mass="59959">MQQACIISNLSLTFPAQTMFDQFNFVLYSGQTSALIGRNGLGKSLLFQILHLQHLSNIAYSGQISWHIQHDYLAQLQRLDTETIAQALDVDELYDAFQRIEDNNASFEDYDLVENAWDLPQKWQQILQNAQLPIDLNYPIQQLSEGQKTKLALCRLFLKPDHYLLLDEPSNHLDVQSRHWLIESILGHPAGVCLISHDRQLLDQVQHIYALTELGLQHVGGNYTDYFELHQQHVNALTQSIQQEKRELKQLKQQQHASLMKAQKRQRKGTQLRDSNSQAKILLDFKKEQAGQSFGKLRTQQLRQIDQSQRDLQDKQITLEKIKPQKFDFQLTSNRHGEILRINHLILPYASTQKIKLSLRAGEKLQLKGANGIGKSTLLKMIEHHQNHDIFLNGDCLYLDQNFSVLKDDLSVIENLGMFNPDISEVEWRKLLGQLRIRREKALLKLAQLSGGEKLKVALLAISHTARSIDLLLLDEPENHLDIESRALLAQAIAQFQGAVILVSHDECFIEQCGIETSYLLDS</sequence>
<keyword evidence="7" id="KW-1185">Reference proteome</keyword>
<gene>
    <name evidence="6" type="ORF">OSH00_05845</name>
</gene>
<dbReference type="Proteomes" id="UP001146019">
    <property type="component" value="Unassembled WGS sequence"/>
</dbReference>
<keyword evidence="3 6" id="KW-0067">ATP-binding</keyword>
<dbReference type="PANTHER" id="PTHR19211">
    <property type="entry name" value="ATP-BINDING TRANSPORT PROTEIN-RELATED"/>
    <property type="match status" value="1"/>
</dbReference>
<dbReference type="RefSeq" id="WP_266129646.1">
    <property type="nucleotide sequence ID" value="NZ_JAPKMY010000002.1"/>
</dbReference>
<reference evidence="6" key="1">
    <citation type="submission" date="2022-11" db="EMBL/GenBank/DDBJ databases">
        <title>Biodiversity and phylogenetic relationships of bacteria.</title>
        <authorList>
            <person name="Machado R.A.R."/>
            <person name="Bhat A."/>
            <person name="Loulou A."/>
            <person name="Kallel S."/>
        </authorList>
    </citation>
    <scope>NUCLEOTIDE SEQUENCE</scope>
    <source>
        <strain evidence="6">A-IN1</strain>
    </source>
</reference>
<dbReference type="Pfam" id="PF00005">
    <property type="entry name" value="ABC_tran"/>
    <property type="match status" value="2"/>
</dbReference>
<evidence type="ECO:0000313" key="7">
    <source>
        <dbReference type="Proteomes" id="UP001146019"/>
    </source>
</evidence>
<dbReference type="EMBL" id="JAPKMY010000002">
    <property type="protein sequence ID" value="MCX5467263.1"/>
    <property type="molecule type" value="Genomic_DNA"/>
</dbReference>
<comment type="caution">
    <text evidence="6">The sequence shown here is derived from an EMBL/GenBank/DDBJ whole genome shotgun (WGS) entry which is preliminary data.</text>
</comment>
<keyword evidence="2" id="KW-0547">Nucleotide-binding</keyword>
<evidence type="ECO:0000256" key="3">
    <source>
        <dbReference type="ARBA" id="ARBA00022840"/>
    </source>
</evidence>
<dbReference type="InterPro" id="IPR003593">
    <property type="entry name" value="AAA+_ATPase"/>
</dbReference>
<evidence type="ECO:0000256" key="2">
    <source>
        <dbReference type="ARBA" id="ARBA00022741"/>
    </source>
</evidence>
<dbReference type="InterPro" id="IPR003439">
    <property type="entry name" value="ABC_transporter-like_ATP-bd"/>
</dbReference>
<evidence type="ECO:0000256" key="1">
    <source>
        <dbReference type="ARBA" id="ARBA00022737"/>
    </source>
</evidence>
<proteinExistence type="predicted"/>
<dbReference type="AlphaFoldDB" id="A0A9X3DRV0"/>
<dbReference type="GO" id="GO:0016887">
    <property type="term" value="F:ATP hydrolysis activity"/>
    <property type="evidence" value="ECO:0007669"/>
    <property type="project" value="InterPro"/>
</dbReference>